<evidence type="ECO:0000256" key="1">
    <source>
        <dbReference type="SAM" id="SignalP"/>
    </source>
</evidence>
<comment type="caution">
    <text evidence="2">The sequence shown here is derived from an EMBL/GenBank/DDBJ whole genome shotgun (WGS) entry which is preliminary data.</text>
</comment>
<name>A0A8S1HCM5_9PELO</name>
<evidence type="ECO:0000313" key="2">
    <source>
        <dbReference type="EMBL" id="CAD6192241.1"/>
    </source>
</evidence>
<reference evidence="2" key="1">
    <citation type="submission" date="2020-10" db="EMBL/GenBank/DDBJ databases">
        <authorList>
            <person name="Kikuchi T."/>
        </authorList>
    </citation>
    <scope>NUCLEOTIDE SEQUENCE</scope>
    <source>
        <strain evidence="2">NKZ352</strain>
    </source>
</reference>
<proteinExistence type="predicted"/>
<protein>
    <submittedName>
        <fullName evidence="2">Uncharacterized protein</fullName>
    </submittedName>
</protein>
<feature type="signal peptide" evidence="1">
    <location>
        <begin position="1"/>
        <end position="17"/>
    </location>
</feature>
<dbReference type="AlphaFoldDB" id="A0A8S1HCM5"/>
<sequence>MLSRCLLLFLILERTFEKGNLRQDQKDEESWGFDCVTCRSPASPVDPLYSFWIQLLIESERRSNDDVMMSLRNLFLFCVSVAVGHGQRFFGAITDVSPDCDSEFARLATQLASSKVEDRRVVGNIQAILASCNKSPIQKLTEVSVYMLDKGTISPKVMQQMKDVYQDLQKKKMTSLQKYASEIPQELREAVEELKTIATSPALSGNERTQRLEQLFQSIPPQSKLMIQEVLQMAQNTVPQEIATSTVIEAAPAEVPGIKISKVEPPVPEKVFGLPASFPIEKEQLLFSSARKQGLVLPIEETQTIPQRNVPPDSLPVASSSQNAMFPHLALGSEMTQQLTRDIGGIVHSNAQNVESFFQKLVVQPSRNVHQIQAQNTDRPLTVGTVDHSKNNIEDANLLNPRKSLWTDAAEFLTKSTKDLPSKLSELLQQQQKARSFAQPAFVPNQQPTNTFPLPAEAYQHMLRNGVEKGDVTQWQTLNDAPLLPSRPMTSGRTLDSYDTHVGRFASTGPANRYVLPSNLAELQLSRTAPNPSDFRQTAVILGNQGSAERTVPGLLPPPQIIGNGAAPPTVAPIVPGYPTYPPPPQVIVPTVVNEGDKLPEEITGTYRQQNQQINQRLPNGQMRNVHIDLWNEH</sequence>
<dbReference type="OrthoDB" id="5876065at2759"/>
<dbReference type="EMBL" id="CAJGYM010000026">
    <property type="protein sequence ID" value="CAD6192241.1"/>
    <property type="molecule type" value="Genomic_DNA"/>
</dbReference>
<gene>
    <name evidence="2" type="ORF">CAUJ_LOCUS8160</name>
</gene>
<organism evidence="2 3">
    <name type="scientific">Caenorhabditis auriculariae</name>
    <dbReference type="NCBI Taxonomy" id="2777116"/>
    <lineage>
        <taxon>Eukaryota</taxon>
        <taxon>Metazoa</taxon>
        <taxon>Ecdysozoa</taxon>
        <taxon>Nematoda</taxon>
        <taxon>Chromadorea</taxon>
        <taxon>Rhabditida</taxon>
        <taxon>Rhabditina</taxon>
        <taxon>Rhabditomorpha</taxon>
        <taxon>Rhabditoidea</taxon>
        <taxon>Rhabditidae</taxon>
        <taxon>Peloderinae</taxon>
        <taxon>Caenorhabditis</taxon>
    </lineage>
</organism>
<accession>A0A8S1HCM5</accession>
<dbReference type="Proteomes" id="UP000835052">
    <property type="component" value="Unassembled WGS sequence"/>
</dbReference>
<evidence type="ECO:0000313" key="3">
    <source>
        <dbReference type="Proteomes" id="UP000835052"/>
    </source>
</evidence>
<keyword evidence="3" id="KW-1185">Reference proteome</keyword>
<feature type="chain" id="PRO_5035791255" evidence="1">
    <location>
        <begin position="18"/>
        <end position="634"/>
    </location>
</feature>
<keyword evidence="1" id="KW-0732">Signal</keyword>